<dbReference type="HOGENOM" id="CLU_2137793_0_0_1"/>
<dbReference type="Proteomes" id="UP000006729">
    <property type="component" value="Chromosome 14"/>
</dbReference>
<feature type="compositionally biased region" description="Polar residues" evidence="1">
    <location>
        <begin position="68"/>
        <end position="77"/>
    </location>
</feature>
<evidence type="ECO:0000313" key="2">
    <source>
        <dbReference type="EMBL" id="PNT03777.1"/>
    </source>
</evidence>
<gene>
    <name evidence="2" type="ORF">POPTR_014G087800</name>
</gene>
<accession>B9I8N0</accession>
<dbReference type="InParanoid" id="B9I8N0"/>
<reference evidence="2 3" key="1">
    <citation type="journal article" date="2006" name="Science">
        <title>The genome of black cottonwood, Populus trichocarpa (Torr. &amp; Gray).</title>
        <authorList>
            <person name="Tuskan G.A."/>
            <person name="Difazio S."/>
            <person name="Jansson S."/>
            <person name="Bohlmann J."/>
            <person name="Grigoriev I."/>
            <person name="Hellsten U."/>
            <person name="Putnam N."/>
            <person name="Ralph S."/>
            <person name="Rombauts S."/>
            <person name="Salamov A."/>
            <person name="Schein J."/>
            <person name="Sterck L."/>
            <person name="Aerts A."/>
            <person name="Bhalerao R.R."/>
            <person name="Bhalerao R.P."/>
            <person name="Blaudez D."/>
            <person name="Boerjan W."/>
            <person name="Brun A."/>
            <person name="Brunner A."/>
            <person name="Busov V."/>
            <person name="Campbell M."/>
            <person name="Carlson J."/>
            <person name="Chalot M."/>
            <person name="Chapman J."/>
            <person name="Chen G.L."/>
            <person name="Cooper D."/>
            <person name="Coutinho P.M."/>
            <person name="Couturier J."/>
            <person name="Covert S."/>
            <person name="Cronk Q."/>
            <person name="Cunningham R."/>
            <person name="Davis J."/>
            <person name="Degroeve S."/>
            <person name="Dejardin A."/>
            <person name="Depamphilis C."/>
            <person name="Detter J."/>
            <person name="Dirks B."/>
            <person name="Dubchak I."/>
            <person name="Duplessis S."/>
            <person name="Ehlting J."/>
            <person name="Ellis B."/>
            <person name="Gendler K."/>
            <person name="Goodstein D."/>
            <person name="Gribskov M."/>
            <person name="Grimwood J."/>
            <person name="Groover A."/>
            <person name="Gunter L."/>
            <person name="Hamberger B."/>
            <person name="Heinze B."/>
            <person name="Helariutta Y."/>
            <person name="Henrissat B."/>
            <person name="Holligan D."/>
            <person name="Holt R."/>
            <person name="Huang W."/>
            <person name="Islam-Faridi N."/>
            <person name="Jones S."/>
            <person name="Jones-Rhoades M."/>
            <person name="Jorgensen R."/>
            <person name="Joshi C."/>
            <person name="Kangasjarvi J."/>
            <person name="Karlsson J."/>
            <person name="Kelleher C."/>
            <person name="Kirkpatrick R."/>
            <person name="Kirst M."/>
            <person name="Kohler A."/>
            <person name="Kalluri U."/>
            <person name="Larimer F."/>
            <person name="Leebens-Mack J."/>
            <person name="Leple J.C."/>
            <person name="Locascio P."/>
            <person name="Lou Y."/>
            <person name="Lucas S."/>
            <person name="Martin F."/>
            <person name="Montanini B."/>
            <person name="Napoli C."/>
            <person name="Nelson D.R."/>
            <person name="Nelson C."/>
            <person name="Nieminen K."/>
            <person name="Nilsson O."/>
            <person name="Pereda V."/>
            <person name="Peter G."/>
            <person name="Philippe R."/>
            <person name="Pilate G."/>
            <person name="Poliakov A."/>
            <person name="Razumovskaya J."/>
            <person name="Richardson P."/>
            <person name="Rinaldi C."/>
            <person name="Ritland K."/>
            <person name="Rouze P."/>
            <person name="Ryaboy D."/>
            <person name="Schmutz J."/>
            <person name="Schrader J."/>
            <person name="Segerman B."/>
            <person name="Shin H."/>
            <person name="Siddiqui A."/>
            <person name="Sterky F."/>
            <person name="Terry A."/>
            <person name="Tsai C.J."/>
            <person name="Uberbacher E."/>
            <person name="Unneberg P."/>
            <person name="Vahala J."/>
            <person name="Wall K."/>
            <person name="Wessler S."/>
            <person name="Yang G."/>
            <person name="Yin T."/>
            <person name="Douglas C."/>
            <person name="Marra M."/>
            <person name="Sandberg G."/>
            <person name="Van de Peer Y."/>
            <person name="Rokhsar D."/>
        </authorList>
    </citation>
    <scope>NUCLEOTIDE SEQUENCE [LARGE SCALE GENOMIC DNA]</scope>
    <source>
        <strain evidence="3">cv. Nisqually</strain>
    </source>
</reference>
<dbReference type="EMBL" id="CM009303">
    <property type="protein sequence ID" value="PNT03777.1"/>
    <property type="molecule type" value="Genomic_DNA"/>
</dbReference>
<feature type="region of interest" description="Disordered" evidence="1">
    <location>
        <begin position="14"/>
        <end position="51"/>
    </location>
</feature>
<name>B9I8N0_POPTR</name>
<proteinExistence type="predicted"/>
<evidence type="ECO:0000256" key="1">
    <source>
        <dbReference type="SAM" id="MobiDB-lite"/>
    </source>
</evidence>
<feature type="region of interest" description="Disordered" evidence="1">
    <location>
        <begin position="68"/>
        <end position="89"/>
    </location>
</feature>
<keyword evidence="3" id="KW-1185">Reference proteome</keyword>
<sequence>MAVRDQIEIDEVGQSLFQKSKHDKGARQEESGGPLILESGRPVGSRGKEAGQISSVVRTLANQQALMVGSGDSSFSEHSADERQDTHVPDARTSLSKYLAVDSWQVVKLSSNL</sequence>
<protein>
    <submittedName>
        <fullName evidence="2">Uncharacterized protein</fullName>
    </submittedName>
</protein>
<organism evidence="2 3">
    <name type="scientific">Populus trichocarpa</name>
    <name type="common">Western balsam poplar</name>
    <name type="synonym">Populus balsamifera subsp. trichocarpa</name>
    <dbReference type="NCBI Taxonomy" id="3694"/>
    <lineage>
        <taxon>Eukaryota</taxon>
        <taxon>Viridiplantae</taxon>
        <taxon>Streptophyta</taxon>
        <taxon>Embryophyta</taxon>
        <taxon>Tracheophyta</taxon>
        <taxon>Spermatophyta</taxon>
        <taxon>Magnoliopsida</taxon>
        <taxon>eudicotyledons</taxon>
        <taxon>Gunneridae</taxon>
        <taxon>Pentapetalae</taxon>
        <taxon>rosids</taxon>
        <taxon>fabids</taxon>
        <taxon>Malpighiales</taxon>
        <taxon>Salicaceae</taxon>
        <taxon>Saliceae</taxon>
        <taxon>Populus</taxon>
    </lineage>
</organism>
<dbReference type="AlphaFoldDB" id="B9I8N0"/>
<feature type="compositionally biased region" description="Basic and acidic residues" evidence="1">
    <location>
        <begin position="78"/>
        <end position="89"/>
    </location>
</feature>
<evidence type="ECO:0000313" key="3">
    <source>
        <dbReference type="Proteomes" id="UP000006729"/>
    </source>
</evidence>